<feature type="domain" description="L,D-TPase catalytic" evidence="10">
    <location>
        <begin position="22"/>
        <end position="129"/>
    </location>
</feature>
<evidence type="ECO:0000256" key="7">
    <source>
        <dbReference type="ARBA" id="ARBA00022984"/>
    </source>
</evidence>
<dbReference type="GO" id="GO:0016757">
    <property type="term" value="F:glycosyltransferase activity"/>
    <property type="evidence" value="ECO:0007669"/>
    <property type="project" value="UniProtKB-KW"/>
</dbReference>
<dbReference type="OrthoDB" id="9787225at2"/>
<keyword evidence="7 9" id="KW-0573">Peptidoglycan synthesis</keyword>
<feature type="active site" description="Proton donor/acceptor" evidence="9">
    <location>
        <position position="89"/>
    </location>
</feature>
<dbReference type="AlphaFoldDB" id="F7NIK3"/>
<reference evidence="11 12" key="1">
    <citation type="journal article" date="2011" name="EMBO J.">
        <title>Structural diversity of bacterial flagellar motors.</title>
        <authorList>
            <person name="Chen S."/>
            <person name="Beeby M."/>
            <person name="Murphy G.E."/>
            <person name="Leadbetter J.R."/>
            <person name="Hendrixson D.R."/>
            <person name="Briegel A."/>
            <person name="Li Z."/>
            <person name="Shi J."/>
            <person name="Tocheva E.I."/>
            <person name="Muller A."/>
            <person name="Dobro M.J."/>
            <person name="Jensen G.J."/>
        </authorList>
    </citation>
    <scope>NUCLEOTIDE SEQUENCE [LARGE SCALE GENOMIC DNA]</scope>
    <source>
        <strain evidence="11 12">DSM 6540</strain>
    </source>
</reference>
<dbReference type="eggNOG" id="COG1376">
    <property type="taxonomic scope" value="Bacteria"/>
</dbReference>
<dbReference type="SUPFAM" id="SSF141523">
    <property type="entry name" value="L,D-transpeptidase catalytic domain-like"/>
    <property type="match status" value="1"/>
</dbReference>
<dbReference type="PANTHER" id="PTHR30582:SF24">
    <property type="entry name" value="L,D-TRANSPEPTIDASE ERFK_SRFK-RELATED"/>
    <property type="match status" value="1"/>
</dbReference>
<evidence type="ECO:0000256" key="8">
    <source>
        <dbReference type="ARBA" id="ARBA00023316"/>
    </source>
</evidence>
<dbReference type="InterPro" id="IPR005490">
    <property type="entry name" value="LD_TPept_cat_dom"/>
</dbReference>
<keyword evidence="6 9" id="KW-0133">Cell shape</keyword>
<accession>F7NIK3</accession>
<comment type="pathway">
    <text evidence="1 9">Cell wall biogenesis; peptidoglycan biosynthesis.</text>
</comment>
<dbReference type="PANTHER" id="PTHR30582">
    <property type="entry name" value="L,D-TRANSPEPTIDASE"/>
    <property type="match status" value="1"/>
</dbReference>
<keyword evidence="8 9" id="KW-0961">Cell wall biogenesis/degradation</keyword>
<dbReference type="Proteomes" id="UP000003240">
    <property type="component" value="Unassembled WGS sequence"/>
</dbReference>
<name>F7NIK3_9FIRM</name>
<dbReference type="GO" id="GO:0071555">
    <property type="term" value="P:cell wall organization"/>
    <property type="evidence" value="ECO:0007669"/>
    <property type="project" value="UniProtKB-UniRule"/>
</dbReference>
<dbReference type="GO" id="GO:0008360">
    <property type="term" value="P:regulation of cell shape"/>
    <property type="evidence" value="ECO:0007669"/>
    <property type="project" value="UniProtKB-UniRule"/>
</dbReference>
<dbReference type="UniPathway" id="UPA00219"/>
<evidence type="ECO:0000259" key="10">
    <source>
        <dbReference type="PROSITE" id="PS52029"/>
    </source>
</evidence>
<evidence type="ECO:0000256" key="5">
    <source>
        <dbReference type="ARBA" id="ARBA00022801"/>
    </source>
</evidence>
<evidence type="ECO:0000256" key="6">
    <source>
        <dbReference type="ARBA" id="ARBA00022960"/>
    </source>
</evidence>
<dbReference type="MEROPS" id="C82.003"/>
<evidence type="ECO:0000313" key="12">
    <source>
        <dbReference type="Proteomes" id="UP000003240"/>
    </source>
</evidence>
<evidence type="ECO:0000256" key="1">
    <source>
        <dbReference type="ARBA" id="ARBA00004752"/>
    </source>
</evidence>
<proteinExistence type="inferred from homology"/>
<dbReference type="InterPro" id="IPR038063">
    <property type="entry name" value="Transpep_catalytic_dom"/>
</dbReference>
<protein>
    <submittedName>
        <fullName evidence="11">ErfK/YbiS/YcfS/YnhG family protein</fullName>
    </submittedName>
</protein>
<dbReference type="InterPro" id="IPR050979">
    <property type="entry name" value="LD-transpeptidase"/>
</dbReference>
<feature type="active site" description="Nucleophile" evidence="9">
    <location>
        <position position="105"/>
    </location>
</feature>
<gene>
    <name evidence="11" type="ORF">ALO_09529</name>
</gene>
<comment type="similarity">
    <text evidence="2">Belongs to the YkuD family.</text>
</comment>
<dbReference type="EMBL" id="AFGF01000076">
    <property type="protein sequence ID" value="EGO64149.1"/>
    <property type="molecule type" value="Genomic_DNA"/>
</dbReference>
<keyword evidence="3" id="KW-0328">Glycosyltransferase</keyword>
<dbReference type="Gene3D" id="2.40.440.10">
    <property type="entry name" value="L,D-transpeptidase catalytic domain-like"/>
    <property type="match status" value="1"/>
</dbReference>
<organism evidence="11 12">
    <name type="scientific">Acetonema longum DSM 6540</name>
    <dbReference type="NCBI Taxonomy" id="1009370"/>
    <lineage>
        <taxon>Bacteria</taxon>
        <taxon>Bacillati</taxon>
        <taxon>Bacillota</taxon>
        <taxon>Negativicutes</taxon>
        <taxon>Acetonemataceae</taxon>
        <taxon>Acetonema</taxon>
    </lineage>
</organism>
<dbReference type="CDD" id="cd16913">
    <property type="entry name" value="YkuD_like"/>
    <property type="match status" value="1"/>
</dbReference>
<dbReference type="GO" id="GO:0005576">
    <property type="term" value="C:extracellular region"/>
    <property type="evidence" value="ECO:0007669"/>
    <property type="project" value="TreeGrafter"/>
</dbReference>
<keyword evidence="4" id="KW-0808">Transferase</keyword>
<keyword evidence="5" id="KW-0378">Hydrolase</keyword>
<dbReference type="Pfam" id="PF03734">
    <property type="entry name" value="YkuD"/>
    <property type="match status" value="1"/>
</dbReference>
<sequence length="133" mass="14405">MLGKESEIQVSRERAVKTAAQGRILIVRSSRLLTLYNGNTPMRQFPVALGKVATPTPLGNFAIASKIVNPGGVLGTRWMGLNFDAYGIHGTNKPALIGSYVSNGCIRMHNSHVEELFFLVGIGTPVWIRDTPA</sequence>
<dbReference type="PROSITE" id="PS52029">
    <property type="entry name" value="LD_TPASE"/>
    <property type="match status" value="1"/>
</dbReference>
<evidence type="ECO:0000313" key="11">
    <source>
        <dbReference type="EMBL" id="EGO64149.1"/>
    </source>
</evidence>
<dbReference type="GO" id="GO:0071972">
    <property type="term" value="F:peptidoglycan L,D-transpeptidase activity"/>
    <property type="evidence" value="ECO:0007669"/>
    <property type="project" value="TreeGrafter"/>
</dbReference>
<dbReference type="GO" id="GO:0018104">
    <property type="term" value="P:peptidoglycan-protein cross-linking"/>
    <property type="evidence" value="ECO:0007669"/>
    <property type="project" value="TreeGrafter"/>
</dbReference>
<evidence type="ECO:0000256" key="9">
    <source>
        <dbReference type="PROSITE-ProRule" id="PRU01373"/>
    </source>
</evidence>
<dbReference type="STRING" id="1009370.ALO_09529"/>
<evidence type="ECO:0000256" key="2">
    <source>
        <dbReference type="ARBA" id="ARBA00005992"/>
    </source>
</evidence>
<evidence type="ECO:0000256" key="3">
    <source>
        <dbReference type="ARBA" id="ARBA00022676"/>
    </source>
</evidence>
<keyword evidence="12" id="KW-1185">Reference proteome</keyword>
<comment type="caution">
    <text evidence="11">The sequence shown here is derived from an EMBL/GenBank/DDBJ whole genome shotgun (WGS) entry which is preliminary data.</text>
</comment>
<evidence type="ECO:0000256" key="4">
    <source>
        <dbReference type="ARBA" id="ARBA00022679"/>
    </source>
</evidence>